<dbReference type="InterPro" id="IPR043472">
    <property type="entry name" value="Macro_dom-like"/>
</dbReference>
<dbReference type="GO" id="GO:0006508">
    <property type="term" value="P:proteolysis"/>
    <property type="evidence" value="ECO:0007669"/>
    <property type="project" value="UniProtKB-KW"/>
</dbReference>
<dbReference type="GO" id="GO:0070006">
    <property type="term" value="F:metalloaminopeptidase activity"/>
    <property type="evidence" value="ECO:0007669"/>
    <property type="project" value="InterPro"/>
</dbReference>
<dbReference type="PANTHER" id="PTHR11963:SF23">
    <property type="entry name" value="CYTOSOL AMINOPEPTIDASE"/>
    <property type="match status" value="1"/>
</dbReference>
<evidence type="ECO:0000313" key="6">
    <source>
        <dbReference type="EMBL" id="KKL76438.1"/>
    </source>
</evidence>
<comment type="caution">
    <text evidence="6">The sequence shown here is derived from an EMBL/GenBank/DDBJ whole genome shotgun (WGS) entry which is preliminary data.</text>
</comment>
<dbReference type="PROSITE" id="PS00631">
    <property type="entry name" value="CYTOSOL_AP"/>
    <property type="match status" value="1"/>
</dbReference>
<evidence type="ECO:0000256" key="1">
    <source>
        <dbReference type="ARBA" id="ARBA00009528"/>
    </source>
</evidence>
<evidence type="ECO:0000256" key="3">
    <source>
        <dbReference type="ARBA" id="ARBA00022670"/>
    </source>
</evidence>
<gene>
    <name evidence="6" type="ORF">LCGC14_2044900</name>
</gene>
<proteinExistence type="inferred from homology"/>
<feature type="non-terminal residue" evidence="6">
    <location>
        <position position="1"/>
    </location>
</feature>
<evidence type="ECO:0000256" key="4">
    <source>
        <dbReference type="ARBA" id="ARBA00022801"/>
    </source>
</evidence>
<protein>
    <recommendedName>
        <fullName evidence="5">Cytosol aminopeptidase domain-containing protein</fullName>
    </recommendedName>
</protein>
<dbReference type="AlphaFoldDB" id="A0A0F9EQP1"/>
<dbReference type="PANTHER" id="PTHR11963">
    <property type="entry name" value="LEUCINE AMINOPEPTIDASE-RELATED"/>
    <property type="match status" value="1"/>
</dbReference>
<accession>A0A0F9EQP1</accession>
<dbReference type="Gene3D" id="3.40.630.10">
    <property type="entry name" value="Zn peptidases"/>
    <property type="match status" value="1"/>
</dbReference>
<dbReference type="GO" id="GO:0030145">
    <property type="term" value="F:manganese ion binding"/>
    <property type="evidence" value="ECO:0007669"/>
    <property type="project" value="InterPro"/>
</dbReference>
<name>A0A0F9EQP1_9ZZZZ</name>
<evidence type="ECO:0000259" key="5">
    <source>
        <dbReference type="PROSITE" id="PS00631"/>
    </source>
</evidence>
<dbReference type="InterPro" id="IPR011356">
    <property type="entry name" value="Leucine_aapep/pepB"/>
</dbReference>
<keyword evidence="3" id="KW-0645">Protease</keyword>
<dbReference type="Gene3D" id="3.40.220.10">
    <property type="entry name" value="Leucine Aminopeptidase, subunit E, domain 1"/>
    <property type="match status" value="1"/>
</dbReference>
<sequence>TLAEILATQLELANFEFVMYKTKPKEGWFFVKEVHVFTPHVRNVQANLNTGKIIGEEINDARALSNTPGGDMTPQKLAEAAQGIGHRTGCKVRILTESAIKKLKMGGILGVSRGSSEQPRFIVMEYLKGKKSEKPIVLVGKGVTFDTGGLNLKQGNGIYEMHMDMSGGAAVIHTLAALVRLKVKKNIICLIPAVENMPSGSSYHPGDLLKTMSGKTIEVLNTDAEGRVILADALTYAERYAPRLVIDVATLTGAAMVALGQRASALFTTNTVVEKKLRQAGEVVGDLLWPLPLWEEYEEEVKGTFGDVANMGKTKYGGAITGAVFLWQFAKQYPWVHIDIAPRMTTIEGEYLAKGAAGASIGLLVSFVRDF</sequence>
<dbReference type="PRINTS" id="PR00481">
    <property type="entry name" value="LAMNOPPTDASE"/>
</dbReference>
<dbReference type="SUPFAM" id="SSF53187">
    <property type="entry name" value="Zn-dependent exopeptidases"/>
    <property type="match status" value="1"/>
</dbReference>
<dbReference type="GO" id="GO:0005737">
    <property type="term" value="C:cytoplasm"/>
    <property type="evidence" value="ECO:0007669"/>
    <property type="project" value="InterPro"/>
</dbReference>
<reference evidence="6" key="1">
    <citation type="journal article" date="2015" name="Nature">
        <title>Complex archaea that bridge the gap between prokaryotes and eukaryotes.</title>
        <authorList>
            <person name="Spang A."/>
            <person name="Saw J.H."/>
            <person name="Jorgensen S.L."/>
            <person name="Zaremba-Niedzwiedzka K."/>
            <person name="Martijn J."/>
            <person name="Lind A.E."/>
            <person name="van Eijk R."/>
            <person name="Schleper C."/>
            <person name="Guy L."/>
            <person name="Ettema T.J."/>
        </authorList>
    </citation>
    <scope>NUCLEOTIDE SEQUENCE</scope>
</reference>
<keyword evidence="2" id="KW-0031">Aminopeptidase</keyword>
<dbReference type="InterPro" id="IPR000819">
    <property type="entry name" value="Peptidase_M17_C"/>
</dbReference>
<keyword evidence="4" id="KW-0378">Hydrolase</keyword>
<dbReference type="EMBL" id="LAZR01024044">
    <property type="protein sequence ID" value="KKL76438.1"/>
    <property type="molecule type" value="Genomic_DNA"/>
</dbReference>
<organism evidence="6">
    <name type="scientific">marine sediment metagenome</name>
    <dbReference type="NCBI Taxonomy" id="412755"/>
    <lineage>
        <taxon>unclassified sequences</taxon>
        <taxon>metagenomes</taxon>
        <taxon>ecological metagenomes</taxon>
    </lineage>
</organism>
<comment type="similarity">
    <text evidence="1">Belongs to the peptidase M17 family.</text>
</comment>
<evidence type="ECO:0000256" key="2">
    <source>
        <dbReference type="ARBA" id="ARBA00022438"/>
    </source>
</evidence>
<dbReference type="Pfam" id="PF00883">
    <property type="entry name" value="Peptidase_M17"/>
    <property type="match status" value="1"/>
</dbReference>
<feature type="domain" description="Cytosol aminopeptidase" evidence="5">
    <location>
        <begin position="221"/>
        <end position="228"/>
    </location>
</feature>
<dbReference type="CDD" id="cd00433">
    <property type="entry name" value="Peptidase_M17"/>
    <property type="match status" value="1"/>
</dbReference>